<evidence type="ECO:0000313" key="14">
    <source>
        <dbReference type="EMBL" id="ABC62901.1"/>
    </source>
</evidence>
<dbReference type="GO" id="GO:0140701">
    <property type="term" value="F:3',3'-cyclic GMP-AMP synthase activity"/>
    <property type="evidence" value="ECO:0007669"/>
    <property type="project" value="InterPro"/>
</dbReference>
<organism evidence="14 15">
    <name type="scientific">Erythrobacter litoralis (strain HTCC2594)</name>
    <dbReference type="NCBI Taxonomy" id="314225"/>
    <lineage>
        <taxon>Bacteria</taxon>
        <taxon>Pseudomonadati</taxon>
        <taxon>Pseudomonadota</taxon>
        <taxon>Alphaproteobacteria</taxon>
        <taxon>Sphingomonadales</taxon>
        <taxon>Erythrobacteraceae</taxon>
        <taxon>Erythrobacter/Porphyrobacter group</taxon>
        <taxon>Erythrobacter</taxon>
    </lineage>
</organism>
<evidence type="ECO:0000259" key="13">
    <source>
        <dbReference type="Pfam" id="PF21713"/>
    </source>
</evidence>
<protein>
    <recommendedName>
        <fullName evidence="10">Cyclic GMP-AMP synthase</fullName>
    </recommendedName>
</protein>
<evidence type="ECO:0000256" key="6">
    <source>
        <dbReference type="ARBA" id="ARBA00022842"/>
    </source>
</evidence>
<keyword evidence="8" id="KW-0051">Antiviral defense</keyword>
<dbReference type="AlphaFoldDB" id="Q2NBP0"/>
<evidence type="ECO:0000256" key="10">
    <source>
        <dbReference type="ARBA" id="ARBA00044145"/>
    </source>
</evidence>
<dbReference type="GO" id="GO:0009117">
    <property type="term" value="P:nucleotide metabolic process"/>
    <property type="evidence" value="ECO:0007669"/>
    <property type="project" value="UniProtKB-KW"/>
</dbReference>
<evidence type="ECO:0000256" key="8">
    <source>
        <dbReference type="ARBA" id="ARBA00023118"/>
    </source>
</evidence>
<dbReference type="STRING" id="314225.ELI_04045"/>
<evidence type="ECO:0000256" key="9">
    <source>
        <dbReference type="ARBA" id="ARBA00023134"/>
    </source>
</evidence>
<keyword evidence="7" id="KW-0546">Nucleotide metabolism</keyword>
<evidence type="ECO:0000313" key="15">
    <source>
        <dbReference type="Proteomes" id="UP000008808"/>
    </source>
</evidence>
<keyword evidence="2" id="KW-0548">Nucleotidyltransferase</keyword>
<evidence type="ECO:0000256" key="3">
    <source>
        <dbReference type="ARBA" id="ARBA00022723"/>
    </source>
</evidence>
<keyword evidence="9" id="KW-0342">GTP-binding</keyword>
<dbReference type="Proteomes" id="UP000008808">
    <property type="component" value="Chromosome"/>
</dbReference>
<gene>
    <name evidence="14" type="ordered locus">ELI_04045</name>
</gene>
<evidence type="ECO:0000259" key="12">
    <source>
        <dbReference type="Pfam" id="PF21654"/>
    </source>
</evidence>
<dbReference type="InterPro" id="IPR048445">
    <property type="entry name" value="DncV-like_NTFase"/>
</dbReference>
<dbReference type="GO" id="GO:0005524">
    <property type="term" value="F:ATP binding"/>
    <property type="evidence" value="ECO:0007669"/>
    <property type="project" value="UniProtKB-KW"/>
</dbReference>
<accession>Q2NBP0</accession>
<dbReference type="InterPro" id="IPR048446">
    <property type="entry name" value="DncV_C"/>
</dbReference>
<dbReference type="EMBL" id="CP000157">
    <property type="protein sequence ID" value="ABC62901.1"/>
    <property type="molecule type" value="Genomic_DNA"/>
</dbReference>
<dbReference type="Pfam" id="PF21654">
    <property type="entry name" value="DncV-like_NTFase"/>
    <property type="match status" value="1"/>
</dbReference>
<keyword evidence="4" id="KW-0547">Nucleotide-binding</keyword>
<dbReference type="GO" id="GO:0046872">
    <property type="term" value="F:metal ion binding"/>
    <property type="evidence" value="ECO:0007669"/>
    <property type="project" value="UniProtKB-KW"/>
</dbReference>
<name>Q2NBP0_ERYLH</name>
<evidence type="ECO:0000256" key="5">
    <source>
        <dbReference type="ARBA" id="ARBA00022840"/>
    </source>
</evidence>
<keyword evidence="3" id="KW-0479">Metal-binding</keyword>
<feature type="domain" description="Cyclic GMP-AMP synthase DncV-like nucleotidyltransferase" evidence="12">
    <location>
        <begin position="77"/>
        <end position="167"/>
    </location>
</feature>
<reference evidence="15" key="1">
    <citation type="journal article" date="2009" name="J. Bacteriol.">
        <title>Complete genome sequence of Erythrobacter litoralis HTCC2594.</title>
        <authorList>
            <person name="Oh H.M."/>
            <person name="Giovannoni S.J."/>
            <person name="Ferriera S."/>
            <person name="Johnson J."/>
            <person name="Cho J.C."/>
        </authorList>
    </citation>
    <scope>NUCLEOTIDE SEQUENCE [LARGE SCALE GENOMIC DNA]</scope>
    <source>
        <strain evidence="15">HTCC2594</strain>
    </source>
</reference>
<dbReference type="InterPro" id="IPR047805">
    <property type="entry name" value="GAMP_synthase"/>
</dbReference>
<keyword evidence="5" id="KW-0067">ATP-binding</keyword>
<dbReference type="RefSeq" id="WP_011413777.1">
    <property type="nucleotide sequence ID" value="NC_007722.1"/>
</dbReference>
<dbReference type="NCBIfam" id="NF041078">
    <property type="entry name" value="cGAS"/>
    <property type="match status" value="1"/>
</dbReference>
<feature type="domain" description="Cyclic GMP-AMP synthase C-terminal" evidence="13">
    <location>
        <begin position="235"/>
        <end position="358"/>
    </location>
</feature>
<dbReference type="HOGENOM" id="CLU_051668_0_0_5"/>
<proteinExistence type="predicted"/>
<evidence type="ECO:0000256" key="2">
    <source>
        <dbReference type="ARBA" id="ARBA00022695"/>
    </source>
</evidence>
<keyword evidence="6" id="KW-0460">Magnesium</keyword>
<sequence length="392" mass="43972">MTLANAHALFVGLQKNPSYLASLEIEDNERQRLLNARQAIRTALRNATHRLESDKSFWRRDYLIETANRIQDDVKVKFMTQGSFAYKTLNAPAQPALQEIDLDDGMYVPVRFLSDNHPALAAGALFTFVEEVLRPVCRANGWSLDSSKSTCVRIRLWRGAHIDIPIYSVPEERFRVMKAAIEEAAFSARKLTFDSVPAIPSDRVMLAQRSGEWVQSDPKQLHDWVESRVDRHGPSFRRMSRFFKGWRDHVWANSPLSSICLMCAIDAALLELGQSADNRDDKTILDVARLLPQIFSGEIKNPVVKASCLNSWSEEERGAILAETRALTETMEAALERTGNADRVIEHLRDAFGRRIPYRPDVITIESDTAAAVRAAPAATVATPHITSSDSG</sequence>
<dbReference type="OrthoDB" id="6402963at2"/>
<dbReference type="Pfam" id="PF21713">
    <property type="entry name" value="DncV_C"/>
    <property type="match status" value="1"/>
</dbReference>
<keyword evidence="15" id="KW-1185">Reference proteome</keyword>
<comment type="catalytic activity">
    <reaction evidence="11">
        <text>GTP + ATP = 3',3'-cGAMP + 2 diphosphate</text>
        <dbReference type="Rhea" id="RHEA:35647"/>
        <dbReference type="ChEBI" id="CHEBI:30616"/>
        <dbReference type="ChEBI" id="CHEBI:33019"/>
        <dbReference type="ChEBI" id="CHEBI:37565"/>
        <dbReference type="ChEBI" id="CHEBI:71501"/>
    </reaction>
    <physiologicalReaction direction="left-to-right" evidence="11">
        <dbReference type="Rhea" id="RHEA:35648"/>
    </physiologicalReaction>
</comment>
<dbReference type="eggNOG" id="ENOG502Z9WZ">
    <property type="taxonomic scope" value="Bacteria"/>
</dbReference>
<dbReference type="GO" id="GO:0005525">
    <property type="term" value="F:GTP binding"/>
    <property type="evidence" value="ECO:0007669"/>
    <property type="project" value="UniProtKB-KW"/>
</dbReference>
<evidence type="ECO:0000256" key="11">
    <source>
        <dbReference type="ARBA" id="ARBA00048304"/>
    </source>
</evidence>
<evidence type="ECO:0000256" key="1">
    <source>
        <dbReference type="ARBA" id="ARBA00022679"/>
    </source>
</evidence>
<keyword evidence="1" id="KW-0808">Transferase</keyword>
<evidence type="ECO:0000256" key="7">
    <source>
        <dbReference type="ARBA" id="ARBA00023080"/>
    </source>
</evidence>
<dbReference type="GO" id="GO:0051607">
    <property type="term" value="P:defense response to virus"/>
    <property type="evidence" value="ECO:0007669"/>
    <property type="project" value="UniProtKB-KW"/>
</dbReference>
<dbReference type="KEGG" id="eli:ELI_04045"/>
<evidence type="ECO:0000256" key="4">
    <source>
        <dbReference type="ARBA" id="ARBA00022741"/>
    </source>
</evidence>